<reference evidence="3 4" key="1">
    <citation type="submission" date="2019-11" db="EMBL/GenBank/DDBJ databases">
        <title>Draft genome sequence of Kocuria indica DP-K7, a methyl red degrading Actinobacterium.</title>
        <authorList>
            <person name="Kumaran S."/>
            <person name="Tischler D."/>
            <person name="Ngo A.C.R."/>
            <person name="Schultes F."/>
        </authorList>
    </citation>
    <scope>NUCLEOTIDE SEQUENCE [LARGE SCALE GENOMIC DNA]</scope>
    <source>
        <strain evidence="3 4">DP-K7</strain>
    </source>
</reference>
<feature type="compositionally biased region" description="Pro residues" evidence="1">
    <location>
        <begin position="31"/>
        <end position="45"/>
    </location>
</feature>
<dbReference type="RefSeq" id="WP_162228762.1">
    <property type="nucleotide sequence ID" value="NZ_WMHZ01000003.1"/>
</dbReference>
<evidence type="ECO:0000313" key="4">
    <source>
        <dbReference type="Proteomes" id="UP000471026"/>
    </source>
</evidence>
<dbReference type="Pfam" id="PF00135">
    <property type="entry name" value="COesterase"/>
    <property type="match status" value="1"/>
</dbReference>
<feature type="domain" description="Carboxylesterase type B" evidence="2">
    <location>
        <begin position="53"/>
        <end position="367"/>
    </location>
</feature>
<comment type="caution">
    <text evidence="3">The sequence shown here is derived from an EMBL/GenBank/DDBJ whole genome shotgun (WGS) entry which is preliminary data.</text>
</comment>
<organism evidence="3 4">
    <name type="scientific">Kocuria marina subsp. indica</name>
    <dbReference type="NCBI Taxonomy" id="1049583"/>
    <lineage>
        <taxon>Bacteria</taxon>
        <taxon>Bacillati</taxon>
        <taxon>Actinomycetota</taxon>
        <taxon>Actinomycetes</taxon>
        <taxon>Micrococcales</taxon>
        <taxon>Micrococcaceae</taxon>
        <taxon>Kocuria</taxon>
    </lineage>
</organism>
<accession>A0A6N9QVN8</accession>
<dbReference type="InterPro" id="IPR029058">
    <property type="entry name" value="AB_hydrolase_fold"/>
</dbReference>
<feature type="region of interest" description="Disordered" evidence="1">
    <location>
        <begin position="1"/>
        <end position="56"/>
    </location>
</feature>
<feature type="region of interest" description="Disordered" evidence="1">
    <location>
        <begin position="469"/>
        <end position="489"/>
    </location>
</feature>
<dbReference type="InterPro" id="IPR050309">
    <property type="entry name" value="Type-B_Carboxylest/Lipase"/>
</dbReference>
<feature type="compositionally biased region" description="Low complexity" evidence="1">
    <location>
        <begin position="11"/>
        <end position="30"/>
    </location>
</feature>
<evidence type="ECO:0000256" key="1">
    <source>
        <dbReference type="SAM" id="MobiDB-lite"/>
    </source>
</evidence>
<dbReference type="InterPro" id="IPR002018">
    <property type="entry name" value="CarbesteraseB"/>
</dbReference>
<gene>
    <name evidence="3" type="ORF">GKZ75_03225</name>
</gene>
<evidence type="ECO:0000259" key="2">
    <source>
        <dbReference type="Pfam" id="PF00135"/>
    </source>
</evidence>
<dbReference type="Proteomes" id="UP000471026">
    <property type="component" value="Unassembled WGS sequence"/>
</dbReference>
<evidence type="ECO:0000313" key="3">
    <source>
        <dbReference type="EMBL" id="NDO77272.1"/>
    </source>
</evidence>
<name>A0A6N9QVN8_9MICC</name>
<dbReference type="PANTHER" id="PTHR11559">
    <property type="entry name" value="CARBOXYLESTERASE"/>
    <property type="match status" value="1"/>
</dbReference>
<dbReference type="Gene3D" id="3.40.50.1820">
    <property type="entry name" value="alpha/beta hydrolase"/>
    <property type="match status" value="1"/>
</dbReference>
<dbReference type="EMBL" id="WMHZ01000003">
    <property type="protein sequence ID" value="NDO77272.1"/>
    <property type="molecule type" value="Genomic_DNA"/>
</dbReference>
<protein>
    <submittedName>
        <fullName evidence="3">Carboxylesterase family protein</fullName>
    </submittedName>
</protein>
<proteinExistence type="predicted"/>
<dbReference type="SUPFAM" id="SSF53474">
    <property type="entry name" value="alpha/beta-Hydrolases"/>
    <property type="match status" value="1"/>
</dbReference>
<dbReference type="AlphaFoldDB" id="A0A6N9QVN8"/>
<sequence>MTERPSAPGNSGSAAQDDAAAGPGHAAPGHAAPPPSDDAVPPPSDAPTAPRWDAPCGRIIGWRDGPVDRATGIRYANVGRFERPRPVAASSAEIHATEPAPACPQPPMPFLDDVVGSNIGALPQDEDCLRVSVTTPANTPPDAGLPVMVWIHGGSYASGAGDAPFYDPRALVSEQRVIVVNVTYRLGLLGFLGDGADIPANLGLLDMIAALRWTRENIAAFGGDPANVTAFGQSAGGDAVAHLMIADGARGLFHRAVIQSAPFGLLAGRARMSELMATTASALARDASLDDIRTMQQRVAKAATRFGLKGQMPFGLQYGHDPLPPESELDRHWREAAPHVAVLVGTTTREAALFTARIPPLLRRMNHPRKSRGVERILISPFTQRLYGRGARRFAQRHVSSGGTGARYEFSWGVGRSPIAAAHISELPLLFPGPAWERTPMVEGHTWADVLADGARLRRAWADFARGEPVTSDPRAGLRVFPPDPGRTV</sequence>